<name>A0A1I5HCK4_PSUAM</name>
<keyword evidence="1" id="KW-0812">Transmembrane</keyword>
<dbReference type="EMBL" id="FOUY01000062">
    <property type="protein sequence ID" value="SFO46012.1"/>
    <property type="molecule type" value="Genomic_DNA"/>
</dbReference>
<proteinExistence type="predicted"/>
<feature type="transmembrane region" description="Helical" evidence="1">
    <location>
        <begin position="5"/>
        <end position="22"/>
    </location>
</feature>
<keyword evidence="3" id="KW-1185">Reference proteome</keyword>
<organism evidence="2 3">
    <name type="scientific">Pseudonocardia ammonioxydans</name>
    <dbReference type="NCBI Taxonomy" id="260086"/>
    <lineage>
        <taxon>Bacteria</taxon>
        <taxon>Bacillati</taxon>
        <taxon>Actinomycetota</taxon>
        <taxon>Actinomycetes</taxon>
        <taxon>Pseudonocardiales</taxon>
        <taxon>Pseudonocardiaceae</taxon>
        <taxon>Pseudonocardia</taxon>
    </lineage>
</organism>
<feature type="transmembrane region" description="Helical" evidence="1">
    <location>
        <begin position="81"/>
        <end position="108"/>
    </location>
</feature>
<feature type="transmembrane region" description="Helical" evidence="1">
    <location>
        <begin position="28"/>
        <end position="46"/>
    </location>
</feature>
<dbReference type="Proteomes" id="UP000199614">
    <property type="component" value="Unassembled WGS sequence"/>
</dbReference>
<keyword evidence="1" id="KW-0472">Membrane</keyword>
<keyword evidence="1" id="KW-1133">Transmembrane helix</keyword>
<accession>A0A1I5HCK4</accession>
<dbReference type="OrthoDB" id="4548827at2"/>
<feature type="transmembrane region" description="Helical" evidence="1">
    <location>
        <begin position="114"/>
        <end position="138"/>
    </location>
</feature>
<gene>
    <name evidence="2" type="ORF">SAMN05216207_106215</name>
</gene>
<protein>
    <recommendedName>
        <fullName evidence="4">PH domain-containing protein</fullName>
    </recommendedName>
</protein>
<dbReference type="RefSeq" id="WP_093355561.1">
    <property type="nucleotide sequence ID" value="NZ_FOUY01000062.1"/>
</dbReference>
<evidence type="ECO:0000313" key="3">
    <source>
        <dbReference type="Proteomes" id="UP000199614"/>
    </source>
</evidence>
<reference evidence="2 3" key="1">
    <citation type="submission" date="2016-10" db="EMBL/GenBank/DDBJ databases">
        <authorList>
            <person name="de Groot N.N."/>
        </authorList>
    </citation>
    <scope>NUCLEOTIDE SEQUENCE [LARGE SCALE GENOMIC DNA]</scope>
    <source>
        <strain evidence="2 3">CGMCC 4.1877</strain>
    </source>
</reference>
<evidence type="ECO:0008006" key="4">
    <source>
        <dbReference type="Google" id="ProtNLM"/>
    </source>
</evidence>
<evidence type="ECO:0000313" key="2">
    <source>
        <dbReference type="EMBL" id="SFO46012.1"/>
    </source>
</evidence>
<evidence type="ECO:0000256" key="1">
    <source>
        <dbReference type="SAM" id="Phobius"/>
    </source>
</evidence>
<sequence>MREWTYPLLFVVMTALSVVVLVMGEVGIGGAGVALFGAGGVAYVVLTRDRSRPAERSGSSGGTRHGTLPGLNRYTAATGGLVFVQSTVAVGAGLLGSAGFVVAGLVMVTVPAPMVALGGVLAVAFFGMTLVVCATALLRRIGIVLVPDGVYLRTPAGSAWVRWEDLARVQVADGVRFVAASPERTVLTGLDRALHGINRRRFGMDVAFPGRFLRSSDDVVVETISGVLRDPASRPALADPAHRDAR</sequence>
<dbReference type="AlphaFoldDB" id="A0A1I5HCK4"/>